<dbReference type="Pfam" id="PF01315">
    <property type="entry name" value="Ald_Xan_dh_C"/>
    <property type="match status" value="1"/>
</dbReference>
<comment type="cofactor">
    <cofactor evidence="3">
        <name>Mo-molybdopterin cytosine dinucleotide</name>
        <dbReference type="ChEBI" id="CHEBI:71308"/>
    </cofactor>
</comment>
<dbReference type="Pfam" id="PF02738">
    <property type="entry name" value="MoCoBD_1"/>
    <property type="match status" value="1"/>
</dbReference>
<comment type="caution">
    <text evidence="5">The sequence shown here is derived from an EMBL/GenBank/DDBJ whole genome shotgun (WGS) entry which is preliminary data.</text>
</comment>
<dbReference type="InterPro" id="IPR036856">
    <property type="entry name" value="Ald_Oxase/Xan_DH_a/b_sf"/>
</dbReference>
<name>A0A447CQ53_9BRAD</name>
<proteinExistence type="predicted"/>
<evidence type="ECO:0000256" key="2">
    <source>
        <dbReference type="ARBA" id="ARBA00023002"/>
    </source>
</evidence>
<keyword evidence="6" id="KW-1185">Reference proteome</keyword>
<dbReference type="PANTHER" id="PTHR11908:SF132">
    <property type="entry name" value="ALDEHYDE OXIDASE 1-RELATED"/>
    <property type="match status" value="1"/>
</dbReference>
<dbReference type="SMART" id="SM01008">
    <property type="entry name" value="Ald_Xan_dh_C"/>
    <property type="match status" value="1"/>
</dbReference>
<dbReference type="FunFam" id="3.30.365.10:FF:000001">
    <property type="entry name" value="Xanthine dehydrogenase oxidase"/>
    <property type="match status" value="1"/>
</dbReference>
<dbReference type="InterPro" id="IPR037165">
    <property type="entry name" value="AldOxase/xan_DH_Mopterin-bd_sf"/>
</dbReference>
<dbReference type="Proteomes" id="UP000289200">
    <property type="component" value="Unassembled WGS sequence"/>
</dbReference>
<evidence type="ECO:0000313" key="6">
    <source>
        <dbReference type="Proteomes" id="UP000289200"/>
    </source>
</evidence>
<dbReference type="InterPro" id="IPR000674">
    <property type="entry name" value="Ald_Oxase/Xan_DH_a/b"/>
</dbReference>
<dbReference type="AlphaFoldDB" id="A0A447CQ53"/>
<dbReference type="SUPFAM" id="SSF56003">
    <property type="entry name" value="Molybdenum cofactor-binding domain"/>
    <property type="match status" value="1"/>
</dbReference>
<organism evidence="5 6">
    <name type="scientific">Rhodoplanes serenus</name>
    <dbReference type="NCBI Taxonomy" id="200615"/>
    <lineage>
        <taxon>Bacteria</taxon>
        <taxon>Pseudomonadati</taxon>
        <taxon>Pseudomonadota</taxon>
        <taxon>Alphaproteobacteria</taxon>
        <taxon>Hyphomicrobiales</taxon>
        <taxon>Nitrobacteraceae</taxon>
        <taxon>Rhodoplanes</taxon>
    </lineage>
</organism>
<reference evidence="6" key="1">
    <citation type="submission" date="2018-10" db="EMBL/GenBank/DDBJ databases">
        <authorList>
            <person name="Peiro R."/>
            <person name="Begona"/>
            <person name="Cbmso G."/>
            <person name="Lopez M."/>
            <person name="Gonzalez S."/>
            <person name="Sacristan E."/>
            <person name="Castillo E."/>
        </authorList>
    </citation>
    <scope>NUCLEOTIDE SEQUENCE [LARGE SCALE GENOMIC DNA]</scope>
</reference>
<evidence type="ECO:0000259" key="4">
    <source>
        <dbReference type="SMART" id="SM01008"/>
    </source>
</evidence>
<evidence type="ECO:0000256" key="3">
    <source>
        <dbReference type="ARBA" id="ARBA00053029"/>
    </source>
</evidence>
<dbReference type="InterPro" id="IPR016208">
    <property type="entry name" value="Ald_Oxase/xanthine_DH-like"/>
</dbReference>
<keyword evidence="1" id="KW-0500">Molybdenum</keyword>
<evidence type="ECO:0000313" key="5">
    <source>
        <dbReference type="EMBL" id="VCU07279.1"/>
    </source>
</evidence>
<keyword evidence="2" id="KW-0560">Oxidoreductase</keyword>
<dbReference type="GO" id="GO:0016491">
    <property type="term" value="F:oxidoreductase activity"/>
    <property type="evidence" value="ECO:0007669"/>
    <property type="project" value="UniProtKB-KW"/>
</dbReference>
<dbReference type="Gene3D" id="3.90.1170.50">
    <property type="entry name" value="Aldehyde oxidase/xanthine dehydrogenase, a/b hammerhead"/>
    <property type="match status" value="1"/>
</dbReference>
<feature type="domain" description="Aldehyde oxidase/xanthine dehydrogenase a/b hammerhead" evidence="4">
    <location>
        <begin position="33"/>
        <end position="159"/>
    </location>
</feature>
<dbReference type="GO" id="GO:0005506">
    <property type="term" value="F:iron ion binding"/>
    <property type="evidence" value="ECO:0007669"/>
    <property type="project" value="InterPro"/>
</dbReference>
<dbReference type="OrthoDB" id="9763985at2"/>
<protein>
    <submittedName>
        <fullName evidence="5">Caffeine dehydrogenase subunit alpha</fullName>
    </submittedName>
</protein>
<dbReference type="SUPFAM" id="SSF54665">
    <property type="entry name" value="CO dehydrogenase molybdoprotein N-domain-like"/>
    <property type="match status" value="1"/>
</dbReference>
<dbReference type="RefSeq" id="WP_129607675.1">
    <property type="nucleotide sequence ID" value="NZ_UWOC01000033.1"/>
</dbReference>
<dbReference type="InterPro" id="IPR046867">
    <property type="entry name" value="AldOxase/xan_DH_MoCoBD2"/>
</dbReference>
<gene>
    <name evidence="5" type="primary">cdhA_1</name>
    <name evidence="5" type="ORF">RHODGE_RHODGE_00564</name>
</gene>
<evidence type="ECO:0000256" key="1">
    <source>
        <dbReference type="ARBA" id="ARBA00022505"/>
    </source>
</evidence>
<sequence length="810" mass="86123">MTIADRRHQIGGADRPRHVGARVRRVEDRRLLSGAARYLDDIRRPGMLHLGFVRAQAAHARITDIDTSALSDLGAEIRVFTGQDTSGLSIKAPAGHDPKSAALPDGHQGYWRMQDSEQPLLADGVVRFVGEPIAAVLAEDAYVAEDAAERIAVAYEALPVVATMAQAQDPSIPPLFEGWTSNVYIERQMAGGDLAAARAAAAHVIRRTYYNQRQAGVPMEGRGVIAAYDPADRVLTVWSSTQIPHLVRTYLAEELGFPESRLRVVAPEVGGGFGVKGQVFVEEVLVAWLALKTGRPVKWVEDRREHLVASIHARDHLHTLTAYVAADGRLLGLEADITVDVGAYSTFPFTAGGDPGMAAKVLPGPYDIPAYAATFRALATNKCPLGTYRGVARPSAVFSQERLMDDIAAEIGMDPIALRLRNVVRTFPYKNALGFSYDEGSYAQALERVRDLVAEDRAAARASRASATTRIGVGVACFIEQSSHGTPDFTRRRVPIETGYIAARVTMEPDGEVTVDIGLQNHGQGHETVMAQVAADALGVAPENVHVRQGDTLTTPYSVGTWGSRGGPLGGGAVHEAALKIAAKLKAIAAHLLQTDASCIALHGGRAVVIGNEGSYVEIRRLARIALRNVDQMPAGMEPGLEAQCSLDGPADGTYSNAVHAAVVEIDIATGKLRLRRFVVVEDCGTILNPLIVDGQVRGGVVQGIGSAILEHFVYDEDGQPLTTSFADYLMPLAPEIPNIEVHHIETPTPRTPLGAKGLGEGGAIGPPAAIANAVADALGVPVSATPLNANALWTLAADIRAAAETDRGD</sequence>
<dbReference type="Gene3D" id="3.30.365.10">
    <property type="entry name" value="Aldehyde oxidase/xanthine dehydrogenase, molybdopterin binding domain"/>
    <property type="match status" value="4"/>
</dbReference>
<dbReference type="EMBL" id="UWOC01000033">
    <property type="protein sequence ID" value="VCU07279.1"/>
    <property type="molecule type" value="Genomic_DNA"/>
</dbReference>
<dbReference type="Pfam" id="PF20256">
    <property type="entry name" value="MoCoBD_2"/>
    <property type="match status" value="1"/>
</dbReference>
<accession>A0A447CQ53</accession>
<dbReference type="InterPro" id="IPR008274">
    <property type="entry name" value="AldOxase/xan_DH_MoCoBD1"/>
</dbReference>
<dbReference type="PANTHER" id="PTHR11908">
    <property type="entry name" value="XANTHINE DEHYDROGENASE"/>
    <property type="match status" value="1"/>
</dbReference>